<comment type="caution">
    <text evidence="2">The sequence shown here is derived from an EMBL/GenBank/DDBJ whole genome shotgun (WGS) entry which is preliminary data.</text>
</comment>
<name>A0AAN7AKX6_9PEZI</name>
<evidence type="ECO:0000256" key="1">
    <source>
        <dbReference type="SAM" id="Phobius"/>
    </source>
</evidence>
<protein>
    <recommendedName>
        <fullName evidence="4">RGS domain-containing protein</fullName>
    </recommendedName>
</protein>
<organism evidence="2 3">
    <name type="scientific">Podospora australis</name>
    <dbReference type="NCBI Taxonomy" id="1536484"/>
    <lineage>
        <taxon>Eukaryota</taxon>
        <taxon>Fungi</taxon>
        <taxon>Dikarya</taxon>
        <taxon>Ascomycota</taxon>
        <taxon>Pezizomycotina</taxon>
        <taxon>Sordariomycetes</taxon>
        <taxon>Sordariomycetidae</taxon>
        <taxon>Sordariales</taxon>
        <taxon>Podosporaceae</taxon>
        <taxon>Podospora</taxon>
    </lineage>
</organism>
<feature type="transmembrane region" description="Helical" evidence="1">
    <location>
        <begin position="305"/>
        <end position="325"/>
    </location>
</feature>
<feature type="transmembrane region" description="Helical" evidence="1">
    <location>
        <begin position="331"/>
        <end position="355"/>
    </location>
</feature>
<dbReference type="AlphaFoldDB" id="A0AAN7AKX6"/>
<dbReference type="EMBL" id="MU864354">
    <property type="protein sequence ID" value="KAK4192501.1"/>
    <property type="molecule type" value="Genomic_DNA"/>
</dbReference>
<keyword evidence="1" id="KW-0812">Transmembrane</keyword>
<keyword evidence="3" id="KW-1185">Reference proteome</keyword>
<evidence type="ECO:0000313" key="2">
    <source>
        <dbReference type="EMBL" id="KAK4192501.1"/>
    </source>
</evidence>
<proteinExistence type="predicted"/>
<evidence type="ECO:0000313" key="3">
    <source>
        <dbReference type="Proteomes" id="UP001302126"/>
    </source>
</evidence>
<feature type="transmembrane region" description="Helical" evidence="1">
    <location>
        <begin position="442"/>
        <end position="464"/>
    </location>
</feature>
<reference evidence="2" key="1">
    <citation type="journal article" date="2023" name="Mol. Phylogenet. Evol.">
        <title>Genome-scale phylogeny and comparative genomics of the fungal order Sordariales.</title>
        <authorList>
            <person name="Hensen N."/>
            <person name="Bonometti L."/>
            <person name="Westerberg I."/>
            <person name="Brannstrom I.O."/>
            <person name="Guillou S."/>
            <person name="Cros-Aarteil S."/>
            <person name="Calhoun S."/>
            <person name="Haridas S."/>
            <person name="Kuo A."/>
            <person name="Mondo S."/>
            <person name="Pangilinan J."/>
            <person name="Riley R."/>
            <person name="LaButti K."/>
            <person name="Andreopoulos B."/>
            <person name="Lipzen A."/>
            <person name="Chen C."/>
            <person name="Yan M."/>
            <person name="Daum C."/>
            <person name="Ng V."/>
            <person name="Clum A."/>
            <person name="Steindorff A."/>
            <person name="Ohm R.A."/>
            <person name="Martin F."/>
            <person name="Silar P."/>
            <person name="Natvig D.O."/>
            <person name="Lalanne C."/>
            <person name="Gautier V."/>
            <person name="Ament-Velasquez S.L."/>
            <person name="Kruys A."/>
            <person name="Hutchinson M.I."/>
            <person name="Powell A.J."/>
            <person name="Barry K."/>
            <person name="Miller A.N."/>
            <person name="Grigoriev I.V."/>
            <person name="Debuchy R."/>
            <person name="Gladieux P."/>
            <person name="Hiltunen Thoren M."/>
            <person name="Johannesson H."/>
        </authorList>
    </citation>
    <scope>NUCLEOTIDE SEQUENCE</scope>
    <source>
        <strain evidence="2">PSN309</strain>
    </source>
</reference>
<sequence length="470" mass="52388">MGLQGWFPKNLLYRRPAHVPKPEPKACDQASIRSEDEFVEPSDVILGTVSTSSSSGIPEALSFDRIVEGGTCPPLTTRDFMSYLRYVEHSAENLQFYLWWHDYVRRFNMISAADLALAPEWTQAMEDELIMRIKKDHAEKARKPANAKLAAELFNGIDFEKSVGRVTHSSLHVASNPFSTPPETPDEVGLHSDFINTSAVPYKAQAAKAYTTAGVPEPFTVNPFREELDRIIATYIMNGSPRQLNLSDREQKAVLQALCFTTHPSALRVAIRSVESTLRQQAHPNFIRWSICNGNPPRVGFARGLGVGTILLSTIGAAVLTLSSAPRGYRALLSIGWIIGFATLIAAWKGMCVVLHGLHHRHIRPWELFLVDDVEAANSDGTSVAGEANKRQKKSFETFGSSNSYEDEPWVVKYEQRSLWSKIWDREIWIKEPALRQIQDTIFIQSLLFAVLASAILVAIFVSLPGGNLL</sequence>
<dbReference type="PANTHER" id="PTHR39466:SF1">
    <property type="entry name" value="RGS DOMAIN-CONTAINING PROTEIN"/>
    <property type="match status" value="1"/>
</dbReference>
<dbReference type="Gene3D" id="1.10.167.10">
    <property type="entry name" value="Regulator of G-protein Signalling 4, domain 2"/>
    <property type="match status" value="1"/>
</dbReference>
<dbReference type="PANTHER" id="PTHR39466">
    <property type="entry name" value="RGS DOMAIN-CONTAINING PROTEIN"/>
    <property type="match status" value="1"/>
</dbReference>
<accession>A0AAN7AKX6</accession>
<dbReference type="InterPro" id="IPR036305">
    <property type="entry name" value="RGS_sf"/>
</dbReference>
<dbReference type="Proteomes" id="UP001302126">
    <property type="component" value="Unassembled WGS sequence"/>
</dbReference>
<reference evidence="2" key="2">
    <citation type="submission" date="2023-05" db="EMBL/GenBank/DDBJ databases">
        <authorList>
            <consortium name="Lawrence Berkeley National Laboratory"/>
            <person name="Steindorff A."/>
            <person name="Hensen N."/>
            <person name="Bonometti L."/>
            <person name="Westerberg I."/>
            <person name="Brannstrom I.O."/>
            <person name="Guillou S."/>
            <person name="Cros-Aarteil S."/>
            <person name="Calhoun S."/>
            <person name="Haridas S."/>
            <person name="Kuo A."/>
            <person name="Mondo S."/>
            <person name="Pangilinan J."/>
            <person name="Riley R."/>
            <person name="Labutti K."/>
            <person name="Andreopoulos B."/>
            <person name="Lipzen A."/>
            <person name="Chen C."/>
            <person name="Yanf M."/>
            <person name="Daum C."/>
            <person name="Ng V."/>
            <person name="Clum A."/>
            <person name="Ohm R."/>
            <person name="Martin F."/>
            <person name="Silar P."/>
            <person name="Natvig D."/>
            <person name="Lalanne C."/>
            <person name="Gautier V."/>
            <person name="Ament-Velasquez S.L."/>
            <person name="Kruys A."/>
            <person name="Hutchinson M.I."/>
            <person name="Powell A.J."/>
            <person name="Barry K."/>
            <person name="Miller A.N."/>
            <person name="Grigoriev I.V."/>
            <person name="Debuchy R."/>
            <person name="Gladieux P."/>
            <person name="Thoren M.H."/>
            <person name="Johannesson H."/>
        </authorList>
    </citation>
    <scope>NUCLEOTIDE SEQUENCE</scope>
    <source>
        <strain evidence="2">PSN309</strain>
    </source>
</reference>
<dbReference type="SUPFAM" id="SSF48097">
    <property type="entry name" value="Regulator of G-protein signaling, RGS"/>
    <property type="match status" value="1"/>
</dbReference>
<keyword evidence="1" id="KW-0472">Membrane</keyword>
<dbReference type="InterPro" id="IPR044926">
    <property type="entry name" value="RGS_subdomain_2"/>
</dbReference>
<evidence type="ECO:0008006" key="4">
    <source>
        <dbReference type="Google" id="ProtNLM"/>
    </source>
</evidence>
<keyword evidence="1" id="KW-1133">Transmembrane helix</keyword>
<gene>
    <name evidence="2" type="ORF">QBC35DRAFT_447345</name>
</gene>